<keyword evidence="3" id="KW-1185">Reference proteome</keyword>
<feature type="transmembrane region" description="Helical" evidence="2">
    <location>
        <begin position="21"/>
        <end position="40"/>
    </location>
</feature>
<accession>A0A914QBV2</accession>
<dbReference type="Proteomes" id="UP000887578">
    <property type="component" value="Unplaced"/>
</dbReference>
<keyword evidence="2" id="KW-0812">Transmembrane</keyword>
<feature type="compositionally biased region" description="Polar residues" evidence="1">
    <location>
        <begin position="112"/>
        <end position="122"/>
    </location>
</feature>
<reference evidence="4" key="1">
    <citation type="submission" date="2022-11" db="UniProtKB">
        <authorList>
            <consortium name="WormBaseParasite"/>
        </authorList>
    </citation>
    <scope>IDENTIFICATION</scope>
</reference>
<feature type="compositionally biased region" description="Polar residues" evidence="1">
    <location>
        <begin position="135"/>
        <end position="149"/>
    </location>
</feature>
<proteinExistence type="predicted"/>
<dbReference type="Gene3D" id="1.10.510.10">
    <property type="entry name" value="Transferase(Phosphotransferase) domain 1"/>
    <property type="match status" value="1"/>
</dbReference>
<evidence type="ECO:0000313" key="3">
    <source>
        <dbReference type="Proteomes" id="UP000887578"/>
    </source>
</evidence>
<sequence>MLKNNLQSNGRKIVTLQQSKKALYLFVSFIIVPIINYNIITDISVYEKSIEASAYGSIGGKNKEDMKNGIFASNKNGKRLLTSTFIFQNPFEFPRQQSDKEELPPSEVSEFKASQSLLNPNEATKDDQQVKEQQHQPTQNSAVLQQQSAHDSEEGMQECPHQQVLNPGNQVHNPLQVISNPLAAATKYLKKGTIIESSNTHRKYEVLEIVKSGNLCVIVKVQEKNVPVWQKNKIFSMKTECGPIINEEIGLKIELNILAKAAEARHLRPAMVDNIVEIFDRGITDNFRFIIVTSLGMNLSDLQKSAKGLP</sequence>
<feature type="compositionally biased region" description="Basic and acidic residues" evidence="1">
    <location>
        <begin position="123"/>
        <end position="134"/>
    </location>
</feature>
<keyword evidence="2" id="KW-0472">Membrane</keyword>
<evidence type="ECO:0000256" key="1">
    <source>
        <dbReference type="SAM" id="MobiDB-lite"/>
    </source>
</evidence>
<keyword evidence="2" id="KW-1133">Transmembrane helix</keyword>
<evidence type="ECO:0000313" key="4">
    <source>
        <dbReference type="WBParaSite" id="PDA_v2.g24654.t1"/>
    </source>
</evidence>
<evidence type="ECO:0000256" key="2">
    <source>
        <dbReference type="SAM" id="Phobius"/>
    </source>
</evidence>
<dbReference type="AlphaFoldDB" id="A0A914QBV2"/>
<protein>
    <submittedName>
        <fullName evidence="4">Uncharacterized protein</fullName>
    </submittedName>
</protein>
<feature type="region of interest" description="Disordered" evidence="1">
    <location>
        <begin position="95"/>
        <end position="171"/>
    </location>
</feature>
<name>A0A914QBV2_9BILA</name>
<organism evidence="3 4">
    <name type="scientific">Panagrolaimus davidi</name>
    <dbReference type="NCBI Taxonomy" id="227884"/>
    <lineage>
        <taxon>Eukaryota</taxon>
        <taxon>Metazoa</taxon>
        <taxon>Ecdysozoa</taxon>
        <taxon>Nematoda</taxon>
        <taxon>Chromadorea</taxon>
        <taxon>Rhabditida</taxon>
        <taxon>Tylenchina</taxon>
        <taxon>Panagrolaimomorpha</taxon>
        <taxon>Panagrolaimoidea</taxon>
        <taxon>Panagrolaimidae</taxon>
        <taxon>Panagrolaimus</taxon>
    </lineage>
</organism>
<dbReference type="WBParaSite" id="PDA_v2.g24654.t1">
    <property type="protein sequence ID" value="PDA_v2.g24654.t1"/>
    <property type="gene ID" value="PDA_v2.g24654"/>
</dbReference>